<reference evidence="17 18" key="1">
    <citation type="submission" date="2019-12" db="EMBL/GenBank/DDBJ databases">
        <authorList>
            <person name="Sun J.-Q."/>
        </authorList>
    </citation>
    <scope>NUCLEOTIDE SEQUENCE [LARGE SCALE GENOMIC DNA]</scope>
    <source>
        <strain evidence="17 18">JCM 17928</strain>
    </source>
</reference>
<keyword evidence="13 15" id="KW-0368">Histidine biosynthesis</keyword>
<dbReference type="NCBIfam" id="NF002747">
    <property type="entry name" value="PRK02759.1"/>
    <property type="match status" value="1"/>
</dbReference>
<keyword evidence="12 15" id="KW-0067">ATP-binding</keyword>
<dbReference type="InterPro" id="IPR002496">
    <property type="entry name" value="PRib_AMP_CycHydrolase_dom"/>
</dbReference>
<evidence type="ECO:0000256" key="5">
    <source>
        <dbReference type="ARBA" id="ARBA00005204"/>
    </source>
</evidence>
<dbReference type="AlphaFoldDB" id="A0A6N8HA33"/>
<dbReference type="EC" id="3.5.4.19" evidence="15"/>
<dbReference type="Gene3D" id="1.10.287.1080">
    <property type="entry name" value="MazG-like"/>
    <property type="match status" value="1"/>
</dbReference>
<evidence type="ECO:0000256" key="14">
    <source>
        <dbReference type="ARBA" id="ARBA00023268"/>
    </source>
</evidence>
<keyword evidence="10 15" id="KW-0547">Nucleotide-binding</keyword>
<evidence type="ECO:0000256" key="9">
    <source>
        <dbReference type="ARBA" id="ARBA00022605"/>
    </source>
</evidence>
<evidence type="ECO:0000256" key="10">
    <source>
        <dbReference type="ARBA" id="ARBA00022741"/>
    </source>
</evidence>
<comment type="pathway">
    <text evidence="4 15">Amino-acid biosynthesis; L-histidine biosynthesis; L-histidine from 5-phospho-alpha-D-ribose 1-diphosphate: step 3/9.</text>
</comment>
<evidence type="ECO:0000259" key="16">
    <source>
        <dbReference type="Pfam" id="PF01502"/>
    </source>
</evidence>
<dbReference type="NCBIfam" id="TIGR03188">
    <property type="entry name" value="histidine_hisI"/>
    <property type="match status" value="1"/>
</dbReference>
<evidence type="ECO:0000256" key="3">
    <source>
        <dbReference type="ARBA" id="ARBA00004496"/>
    </source>
</evidence>
<gene>
    <name evidence="15" type="primary">hisI</name>
    <name evidence="15" type="synonym">hisIE</name>
    <name evidence="17" type="ORF">GN157_03750</name>
</gene>
<keyword evidence="11 15" id="KW-0378">Hydrolase</keyword>
<dbReference type="FunFam" id="1.10.287.1080:FF:000002">
    <property type="entry name" value="Histidine biosynthesis bifunctional protein HisIE"/>
    <property type="match status" value="1"/>
</dbReference>
<dbReference type="NCBIfam" id="NF000768">
    <property type="entry name" value="PRK00051.1"/>
    <property type="match status" value="1"/>
</dbReference>
<dbReference type="HAMAP" id="MF_01019">
    <property type="entry name" value="HisIE"/>
    <property type="match status" value="1"/>
</dbReference>
<dbReference type="InterPro" id="IPR021130">
    <property type="entry name" value="PRib-ATP_PPHydrolase-like"/>
</dbReference>
<dbReference type="PANTHER" id="PTHR42945">
    <property type="entry name" value="HISTIDINE BIOSYNTHESIS BIFUNCTIONAL PROTEIN"/>
    <property type="match status" value="1"/>
</dbReference>
<dbReference type="OrthoDB" id="9795769at2"/>
<keyword evidence="8 15" id="KW-0963">Cytoplasm</keyword>
<evidence type="ECO:0000256" key="2">
    <source>
        <dbReference type="ARBA" id="ARBA00001460"/>
    </source>
</evidence>
<evidence type="ECO:0000256" key="6">
    <source>
        <dbReference type="ARBA" id="ARBA00007731"/>
    </source>
</evidence>
<dbReference type="InterPro" id="IPR038019">
    <property type="entry name" value="PRib_AMP_CycHydrolase_sf"/>
</dbReference>
<dbReference type="UniPathway" id="UPA00031">
    <property type="reaction ID" value="UER00007"/>
</dbReference>
<dbReference type="Proteomes" id="UP000433945">
    <property type="component" value="Unassembled WGS sequence"/>
</dbReference>
<dbReference type="RefSeq" id="WP_157481779.1">
    <property type="nucleotide sequence ID" value="NZ_WOWP01000012.1"/>
</dbReference>
<comment type="similarity">
    <text evidence="7 15">In the N-terminal section; belongs to the PRA-CH family.</text>
</comment>
<evidence type="ECO:0000256" key="8">
    <source>
        <dbReference type="ARBA" id="ARBA00022490"/>
    </source>
</evidence>
<dbReference type="GO" id="GO:0005737">
    <property type="term" value="C:cytoplasm"/>
    <property type="evidence" value="ECO:0007669"/>
    <property type="project" value="UniProtKB-SubCell"/>
</dbReference>
<name>A0A6N8HA33_9FLAO</name>
<dbReference type="SUPFAM" id="SSF141734">
    <property type="entry name" value="HisI-like"/>
    <property type="match status" value="1"/>
</dbReference>
<dbReference type="GO" id="GO:0005524">
    <property type="term" value="F:ATP binding"/>
    <property type="evidence" value="ECO:0007669"/>
    <property type="project" value="UniProtKB-KW"/>
</dbReference>
<dbReference type="EMBL" id="WOWP01000012">
    <property type="protein sequence ID" value="MUV02813.1"/>
    <property type="molecule type" value="Genomic_DNA"/>
</dbReference>
<proteinExistence type="inferred from homology"/>
<protein>
    <recommendedName>
        <fullName evidence="15">Histidine biosynthesis bifunctional protein HisIE</fullName>
    </recommendedName>
    <domain>
        <recommendedName>
            <fullName evidence="15">Phosphoribosyl-AMP cyclohydrolase</fullName>
            <shortName evidence="15">PRA-CH</shortName>
            <ecNumber evidence="15">3.5.4.19</ecNumber>
        </recommendedName>
    </domain>
    <domain>
        <recommendedName>
            <fullName evidence="15">Phosphoribosyl-ATP pyrophosphatase</fullName>
            <shortName evidence="15">PRA-PH</shortName>
            <ecNumber evidence="15">3.6.1.31</ecNumber>
        </recommendedName>
    </domain>
</protein>
<dbReference type="SUPFAM" id="SSF101386">
    <property type="entry name" value="all-alpha NTP pyrophosphatases"/>
    <property type="match status" value="1"/>
</dbReference>
<dbReference type="Gene3D" id="3.10.20.810">
    <property type="entry name" value="Phosphoribosyl-AMP cyclohydrolase"/>
    <property type="match status" value="1"/>
</dbReference>
<comment type="similarity">
    <text evidence="6 15">In the C-terminal section; belongs to the PRA-PH family.</text>
</comment>
<evidence type="ECO:0000256" key="4">
    <source>
        <dbReference type="ARBA" id="ARBA00005169"/>
    </source>
</evidence>
<evidence type="ECO:0000256" key="15">
    <source>
        <dbReference type="HAMAP-Rule" id="MF_01019"/>
    </source>
</evidence>
<feature type="region of interest" description="Phosphoribosyl-ATP pyrophosphohydrolase" evidence="15">
    <location>
        <begin position="107"/>
        <end position="195"/>
    </location>
</feature>
<keyword evidence="18" id="KW-1185">Reference proteome</keyword>
<dbReference type="PANTHER" id="PTHR42945:SF9">
    <property type="entry name" value="HISTIDINE BIOSYNTHESIS BIFUNCTIONAL PROTEIN HISIE"/>
    <property type="match status" value="1"/>
</dbReference>
<comment type="pathway">
    <text evidence="5 15">Amino-acid biosynthesis; L-histidine biosynthesis; L-histidine from 5-phospho-alpha-D-ribose 1-diphosphate: step 2/9.</text>
</comment>
<dbReference type="InterPro" id="IPR023019">
    <property type="entry name" value="His_synth_HisIE"/>
</dbReference>
<keyword evidence="14 15" id="KW-0511">Multifunctional enzyme</keyword>
<comment type="subcellular location">
    <subcellularLocation>
        <location evidence="3 15">Cytoplasm</location>
    </subcellularLocation>
</comment>
<organism evidence="17 18">
    <name type="scientific">Flavobacterium rakeshii</name>
    <dbReference type="NCBI Taxonomy" id="1038845"/>
    <lineage>
        <taxon>Bacteria</taxon>
        <taxon>Pseudomonadati</taxon>
        <taxon>Bacteroidota</taxon>
        <taxon>Flavobacteriia</taxon>
        <taxon>Flavobacteriales</taxon>
        <taxon>Flavobacteriaceae</taxon>
        <taxon>Flavobacterium</taxon>
    </lineage>
</organism>
<dbReference type="Pfam" id="PF01502">
    <property type="entry name" value="PRA-CH"/>
    <property type="match status" value="1"/>
</dbReference>
<evidence type="ECO:0000256" key="12">
    <source>
        <dbReference type="ARBA" id="ARBA00022840"/>
    </source>
</evidence>
<evidence type="ECO:0000256" key="7">
    <source>
        <dbReference type="ARBA" id="ARBA00008299"/>
    </source>
</evidence>
<evidence type="ECO:0000313" key="17">
    <source>
        <dbReference type="EMBL" id="MUV02813.1"/>
    </source>
</evidence>
<dbReference type="InterPro" id="IPR008179">
    <property type="entry name" value="HisE"/>
</dbReference>
<feature type="region of interest" description="Phosphoribosyl-AMP cyclohydrolase" evidence="15">
    <location>
        <begin position="1"/>
        <end position="106"/>
    </location>
</feature>
<dbReference type="CDD" id="cd11534">
    <property type="entry name" value="NTP-PPase_HisIE_like"/>
    <property type="match status" value="1"/>
</dbReference>
<dbReference type="FunFam" id="3.10.20.810:FF:000001">
    <property type="entry name" value="Histidine biosynthesis bifunctional protein HisIE"/>
    <property type="match status" value="1"/>
</dbReference>
<dbReference type="EC" id="3.6.1.31" evidence="15"/>
<dbReference type="GO" id="GO:0000105">
    <property type="term" value="P:L-histidine biosynthetic process"/>
    <property type="evidence" value="ECO:0007669"/>
    <property type="project" value="UniProtKB-UniRule"/>
</dbReference>
<dbReference type="HAMAP" id="MF_01020">
    <property type="entry name" value="HisE"/>
    <property type="match status" value="1"/>
</dbReference>
<dbReference type="GO" id="GO:0004635">
    <property type="term" value="F:phosphoribosyl-AMP cyclohydrolase activity"/>
    <property type="evidence" value="ECO:0007669"/>
    <property type="project" value="UniProtKB-UniRule"/>
</dbReference>
<evidence type="ECO:0000313" key="18">
    <source>
        <dbReference type="Proteomes" id="UP000433945"/>
    </source>
</evidence>
<evidence type="ECO:0000256" key="11">
    <source>
        <dbReference type="ARBA" id="ARBA00022801"/>
    </source>
</evidence>
<sequence>MKPDFNKTNGLIPVIIQNATTQQVLMLGYMNEEAFTKTKLEKRVTFYSRSRNELWTKGETSGNYLNVVSMSLDCDNDTILIQAKPAGPTCHTGTTTCFGEPNSKGFLYQLEETISERIESDSDTSYTNTLFKRGINKVAQKVGEEAVELIIEAKDDNEELFKNEAADLLYHFLILLKAKSLNLTDIEKVLEARSK</sequence>
<keyword evidence="9 15" id="KW-0028">Amino-acid biosynthesis</keyword>
<evidence type="ECO:0000256" key="13">
    <source>
        <dbReference type="ARBA" id="ARBA00023102"/>
    </source>
</evidence>
<dbReference type="Pfam" id="PF01503">
    <property type="entry name" value="PRA-PH"/>
    <property type="match status" value="1"/>
</dbReference>
<comment type="caution">
    <text evidence="17">The sequence shown here is derived from an EMBL/GenBank/DDBJ whole genome shotgun (WGS) entry which is preliminary data.</text>
</comment>
<accession>A0A6N8HA33</accession>
<dbReference type="GO" id="GO:0004636">
    <property type="term" value="F:phosphoribosyl-ATP diphosphatase activity"/>
    <property type="evidence" value="ECO:0007669"/>
    <property type="project" value="UniProtKB-UniRule"/>
</dbReference>
<comment type="catalytic activity">
    <reaction evidence="2 15">
        <text>1-(5-phospho-beta-D-ribosyl)-ATP + H2O = 1-(5-phospho-beta-D-ribosyl)-5'-AMP + diphosphate + H(+)</text>
        <dbReference type="Rhea" id="RHEA:22828"/>
        <dbReference type="ChEBI" id="CHEBI:15377"/>
        <dbReference type="ChEBI" id="CHEBI:15378"/>
        <dbReference type="ChEBI" id="CHEBI:33019"/>
        <dbReference type="ChEBI" id="CHEBI:59457"/>
        <dbReference type="ChEBI" id="CHEBI:73183"/>
        <dbReference type="EC" id="3.6.1.31"/>
    </reaction>
</comment>
<comment type="catalytic activity">
    <reaction evidence="1 15">
        <text>1-(5-phospho-beta-D-ribosyl)-5'-AMP + H2O = 1-(5-phospho-beta-D-ribosyl)-5-[(5-phospho-beta-D-ribosylamino)methylideneamino]imidazole-4-carboxamide</text>
        <dbReference type="Rhea" id="RHEA:20049"/>
        <dbReference type="ChEBI" id="CHEBI:15377"/>
        <dbReference type="ChEBI" id="CHEBI:58435"/>
        <dbReference type="ChEBI" id="CHEBI:59457"/>
        <dbReference type="EC" id="3.5.4.19"/>
    </reaction>
</comment>
<evidence type="ECO:0000256" key="1">
    <source>
        <dbReference type="ARBA" id="ARBA00000024"/>
    </source>
</evidence>
<feature type="domain" description="Phosphoribosyl-AMP cyclohydrolase" evidence="16">
    <location>
        <begin position="26"/>
        <end position="98"/>
    </location>
</feature>